<dbReference type="RefSeq" id="WP_015326280.1">
    <property type="nucleotide sequence ID" value="NC_019978.1"/>
</dbReference>
<evidence type="ECO:0000313" key="3">
    <source>
        <dbReference type="Proteomes" id="UP000010880"/>
    </source>
</evidence>
<feature type="transmembrane region" description="Helical" evidence="1">
    <location>
        <begin position="119"/>
        <end position="136"/>
    </location>
</feature>
<dbReference type="HOGENOM" id="CLU_085980_0_0_9"/>
<dbReference type="PATRIC" id="fig|748449.3.peg.541"/>
<gene>
    <name evidence="2" type="ordered locus">Halha_0580</name>
</gene>
<sequence>MLNHKWRSKQFSYYITNHIFLVLIVLVFFAIGLIAGSIAVNTLDYQQKESLVSYLDQFIVQVNQLLNNQQHIMLKKIIFSNLKFIFILWLLGLTIVGAIIAPIIICLKGFIIGFTISFLIKELFLQGLLLAIVSILPQNLIIIPSLLLGCLFSLIYSTRIGMAWIFSRKKRRYNFSQAVLKYSVLMLILAGCLFLAGLIEAYLTPNLVELVASNLIN</sequence>
<protein>
    <submittedName>
        <fullName evidence="2">Stage II sporulation protein M</fullName>
    </submittedName>
</protein>
<dbReference type="eggNOG" id="COG1300">
    <property type="taxonomic scope" value="Bacteria"/>
</dbReference>
<keyword evidence="1" id="KW-0472">Membrane</keyword>
<dbReference type="NCBIfam" id="TIGR02831">
    <property type="entry name" value="spo_II_M"/>
    <property type="match status" value="1"/>
</dbReference>
<dbReference type="InterPro" id="IPR014196">
    <property type="entry name" value="SpoIIM"/>
</dbReference>
<feature type="transmembrane region" description="Helical" evidence="1">
    <location>
        <begin position="84"/>
        <end position="107"/>
    </location>
</feature>
<evidence type="ECO:0000313" key="2">
    <source>
        <dbReference type="EMBL" id="AGB40554.1"/>
    </source>
</evidence>
<dbReference type="PIRSF" id="PIRSF038973">
    <property type="entry name" value="SpoIIM"/>
    <property type="match status" value="1"/>
</dbReference>
<dbReference type="InterPro" id="IPR002798">
    <property type="entry name" value="SpoIIM-like"/>
</dbReference>
<dbReference type="AlphaFoldDB" id="L0K864"/>
<dbReference type="Pfam" id="PF01944">
    <property type="entry name" value="SpoIIM"/>
    <property type="match status" value="1"/>
</dbReference>
<keyword evidence="1" id="KW-0812">Transmembrane</keyword>
<name>L0K864_HALHC</name>
<feature type="transmembrane region" description="Helical" evidence="1">
    <location>
        <begin position="20"/>
        <end position="40"/>
    </location>
</feature>
<feature type="transmembrane region" description="Helical" evidence="1">
    <location>
        <begin position="178"/>
        <end position="199"/>
    </location>
</feature>
<reference evidence="3" key="1">
    <citation type="submission" date="2012-02" db="EMBL/GenBank/DDBJ databases">
        <title>The complete genome of Halobacteroides halobius DSM 5150.</title>
        <authorList>
            <person name="Lucas S."/>
            <person name="Copeland A."/>
            <person name="Lapidus A."/>
            <person name="Glavina del Rio T."/>
            <person name="Dalin E."/>
            <person name="Tice H."/>
            <person name="Bruce D."/>
            <person name="Goodwin L."/>
            <person name="Pitluck S."/>
            <person name="Peters L."/>
            <person name="Mikhailova N."/>
            <person name="Gu W."/>
            <person name="Kyrpides N."/>
            <person name="Mavromatis K."/>
            <person name="Ivanova N."/>
            <person name="Brettin T."/>
            <person name="Detter J.C."/>
            <person name="Han C."/>
            <person name="Larimer F."/>
            <person name="Land M."/>
            <person name="Hauser L."/>
            <person name="Markowitz V."/>
            <person name="Cheng J.-F."/>
            <person name="Hugenholtz P."/>
            <person name="Woyke T."/>
            <person name="Wu D."/>
            <person name="Tindall B."/>
            <person name="Pomrenke H."/>
            <person name="Brambilla E."/>
            <person name="Klenk H.-P."/>
            <person name="Eisen J.A."/>
        </authorList>
    </citation>
    <scope>NUCLEOTIDE SEQUENCE [LARGE SCALE GENOMIC DNA]</scope>
    <source>
        <strain evidence="3">ATCC 35273 / DSM 5150 / MD-1</strain>
    </source>
</reference>
<evidence type="ECO:0000256" key="1">
    <source>
        <dbReference type="SAM" id="Phobius"/>
    </source>
</evidence>
<dbReference type="Proteomes" id="UP000010880">
    <property type="component" value="Chromosome"/>
</dbReference>
<dbReference type="KEGG" id="hhl:Halha_0580"/>
<accession>L0K864</accession>
<keyword evidence="1" id="KW-1133">Transmembrane helix</keyword>
<dbReference type="EMBL" id="CP003359">
    <property type="protein sequence ID" value="AGB40554.1"/>
    <property type="molecule type" value="Genomic_DNA"/>
</dbReference>
<dbReference type="OrthoDB" id="1707382at2"/>
<keyword evidence="3" id="KW-1185">Reference proteome</keyword>
<organism evidence="2 3">
    <name type="scientific">Halobacteroides halobius (strain ATCC 35273 / DSM 5150 / MD-1)</name>
    <dbReference type="NCBI Taxonomy" id="748449"/>
    <lineage>
        <taxon>Bacteria</taxon>
        <taxon>Bacillati</taxon>
        <taxon>Bacillota</taxon>
        <taxon>Clostridia</taxon>
        <taxon>Halanaerobiales</taxon>
        <taxon>Halobacteroidaceae</taxon>
        <taxon>Halobacteroides</taxon>
    </lineage>
</organism>
<feature type="transmembrane region" description="Helical" evidence="1">
    <location>
        <begin position="142"/>
        <end position="166"/>
    </location>
</feature>
<proteinExistence type="predicted"/>
<dbReference type="STRING" id="748449.Halha_0580"/>